<feature type="chain" id="PRO_5031014281" evidence="1">
    <location>
        <begin position="24"/>
        <end position="148"/>
    </location>
</feature>
<accession>A0A7W7Z1W6</accession>
<gene>
    <name evidence="3" type="ORF">HNR60_001241</name>
</gene>
<dbReference type="Proteomes" id="UP000542353">
    <property type="component" value="Unassembled WGS sequence"/>
</dbReference>
<protein>
    <submittedName>
        <fullName evidence="3">Signal transduction histidine kinase</fullName>
    </submittedName>
</protein>
<dbReference type="InterPro" id="IPR004010">
    <property type="entry name" value="Double_Cache_2"/>
</dbReference>
<organism evidence="3 4">
    <name type="scientific">Rhodopseudomonas rhenobacensis</name>
    <dbReference type="NCBI Taxonomy" id="87461"/>
    <lineage>
        <taxon>Bacteria</taxon>
        <taxon>Pseudomonadati</taxon>
        <taxon>Pseudomonadota</taxon>
        <taxon>Alphaproteobacteria</taxon>
        <taxon>Hyphomicrobiales</taxon>
        <taxon>Nitrobacteraceae</taxon>
        <taxon>Rhodopseudomonas</taxon>
    </lineage>
</organism>
<dbReference type="Gene3D" id="3.30.450.20">
    <property type="entry name" value="PAS domain"/>
    <property type="match status" value="1"/>
</dbReference>
<dbReference type="RefSeq" id="WP_184255408.1">
    <property type="nucleotide sequence ID" value="NZ_JACHIH010000004.1"/>
</dbReference>
<evidence type="ECO:0000256" key="1">
    <source>
        <dbReference type="SAM" id="SignalP"/>
    </source>
</evidence>
<keyword evidence="3" id="KW-0418">Kinase</keyword>
<sequence length="148" mass="15635">MKRKTLFCLAAMVGALTVSAASAAEFGTADEAKAMLNKAAAAVKADKATALAQFAKGEGGFKDRDLYPFCGGPDGLFTAHPTLTGKSLKELKDKTGKALGEEIYATAKEGDVKEVSYMWPRPGQTDPVQKVSFVTKVGDQTCAVGYYK</sequence>
<dbReference type="AlphaFoldDB" id="A0A7W7Z1W6"/>
<evidence type="ECO:0000259" key="2">
    <source>
        <dbReference type="Pfam" id="PF08269"/>
    </source>
</evidence>
<dbReference type="Pfam" id="PF08269">
    <property type="entry name" value="dCache_2"/>
    <property type="match status" value="1"/>
</dbReference>
<dbReference type="EMBL" id="JACHIH010000004">
    <property type="protein sequence ID" value="MBB5046496.1"/>
    <property type="molecule type" value="Genomic_DNA"/>
</dbReference>
<keyword evidence="4" id="KW-1185">Reference proteome</keyword>
<evidence type="ECO:0000313" key="4">
    <source>
        <dbReference type="Proteomes" id="UP000542353"/>
    </source>
</evidence>
<keyword evidence="3" id="KW-0808">Transferase</keyword>
<evidence type="ECO:0000313" key="3">
    <source>
        <dbReference type="EMBL" id="MBB5046496.1"/>
    </source>
</evidence>
<name>A0A7W7Z1W6_9BRAD</name>
<keyword evidence="1" id="KW-0732">Signal</keyword>
<feature type="domain" description="Double Cache" evidence="2">
    <location>
        <begin position="67"/>
        <end position="137"/>
    </location>
</feature>
<comment type="caution">
    <text evidence="3">The sequence shown here is derived from an EMBL/GenBank/DDBJ whole genome shotgun (WGS) entry which is preliminary data.</text>
</comment>
<feature type="signal peptide" evidence="1">
    <location>
        <begin position="1"/>
        <end position="23"/>
    </location>
</feature>
<proteinExistence type="predicted"/>
<reference evidence="3 4" key="1">
    <citation type="submission" date="2020-08" db="EMBL/GenBank/DDBJ databases">
        <title>Genomic Encyclopedia of Type Strains, Phase IV (KMG-IV): sequencing the most valuable type-strain genomes for metagenomic binning, comparative biology and taxonomic classification.</title>
        <authorList>
            <person name="Goeker M."/>
        </authorList>
    </citation>
    <scope>NUCLEOTIDE SEQUENCE [LARGE SCALE GENOMIC DNA]</scope>
    <source>
        <strain evidence="3 4">DSM 12706</strain>
    </source>
</reference>
<dbReference type="GO" id="GO:0016301">
    <property type="term" value="F:kinase activity"/>
    <property type="evidence" value="ECO:0007669"/>
    <property type="project" value="UniProtKB-KW"/>
</dbReference>